<keyword evidence="1" id="KW-1185">Reference proteome</keyword>
<proteinExistence type="predicted"/>
<dbReference type="WBParaSite" id="PSAMB.scaffold636size45008.g7644.t1">
    <property type="protein sequence ID" value="PSAMB.scaffold636size45008.g7644.t1"/>
    <property type="gene ID" value="PSAMB.scaffold636size45008.g7644"/>
</dbReference>
<protein>
    <submittedName>
        <fullName evidence="2">Uncharacterized protein</fullName>
    </submittedName>
</protein>
<dbReference type="Proteomes" id="UP000887566">
    <property type="component" value="Unplaced"/>
</dbReference>
<organism evidence="1 2">
    <name type="scientific">Plectus sambesii</name>
    <dbReference type="NCBI Taxonomy" id="2011161"/>
    <lineage>
        <taxon>Eukaryota</taxon>
        <taxon>Metazoa</taxon>
        <taxon>Ecdysozoa</taxon>
        <taxon>Nematoda</taxon>
        <taxon>Chromadorea</taxon>
        <taxon>Plectida</taxon>
        <taxon>Plectina</taxon>
        <taxon>Plectoidea</taxon>
        <taxon>Plectidae</taxon>
        <taxon>Plectus</taxon>
    </lineage>
</organism>
<dbReference type="AlphaFoldDB" id="A0A914X7Q7"/>
<evidence type="ECO:0000313" key="2">
    <source>
        <dbReference type="WBParaSite" id="PSAMB.scaffold636size45008.g7644.t1"/>
    </source>
</evidence>
<accession>A0A914X7Q7</accession>
<name>A0A914X7Q7_9BILA</name>
<reference evidence="2" key="1">
    <citation type="submission" date="2022-11" db="UniProtKB">
        <authorList>
            <consortium name="WormBaseParasite"/>
        </authorList>
    </citation>
    <scope>IDENTIFICATION</scope>
</reference>
<evidence type="ECO:0000313" key="1">
    <source>
        <dbReference type="Proteomes" id="UP000887566"/>
    </source>
</evidence>
<sequence>MSSFLHNGSWWICTLQISKTTYGIFTLQQCINLNLRCKRERKQAGKRAGRRAFAGRSTVAAVATAAHSMEEAGAAEGERSKAVVEVVEAYNRQRRNNPPGRSRLDS</sequence>